<comment type="similarity">
    <text evidence="2">Belongs to the hcp beta-lactamase family.</text>
</comment>
<keyword evidence="6" id="KW-0802">TPR repeat</keyword>
<keyword evidence="5" id="KW-0378">Hydrolase</keyword>
<evidence type="ECO:0000256" key="3">
    <source>
        <dbReference type="ARBA" id="ARBA00012865"/>
    </source>
</evidence>
<organism evidence="9 10">
    <name type="scientific">Campylobacter magnus</name>
    <dbReference type="NCBI Taxonomy" id="3026462"/>
    <lineage>
        <taxon>Bacteria</taxon>
        <taxon>Pseudomonadati</taxon>
        <taxon>Campylobacterota</taxon>
        <taxon>Epsilonproteobacteria</taxon>
        <taxon>Campylobacterales</taxon>
        <taxon>Campylobacteraceae</taxon>
        <taxon>Campylobacter</taxon>
    </lineage>
</organism>
<dbReference type="SUPFAM" id="SSF81901">
    <property type="entry name" value="HCP-like"/>
    <property type="match status" value="1"/>
</dbReference>
<dbReference type="InterPro" id="IPR040239">
    <property type="entry name" value="HcpB-like"/>
</dbReference>
<evidence type="ECO:0000256" key="6">
    <source>
        <dbReference type="ARBA" id="ARBA00022803"/>
    </source>
</evidence>
<dbReference type="PANTHER" id="PTHR13891:SF1">
    <property type="entry name" value="CYTOCHROME C OXIDASE ASSEMBLY FACTOR 7"/>
    <property type="match status" value="1"/>
</dbReference>
<dbReference type="Gene3D" id="1.25.40.10">
    <property type="entry name" value="Tetratricopeptide repeat domain"/>
    <property type="match status" value="1"/>
</dbReference>
<reference evidence="9 10" key="1">
    <citation type="submission" date="2023-06" db="EMBL/GenBank/DDBJ databases">
        <title>Campylobacter magnum sp. nov., isolated from cecal contents of domestic pigs (Sus scrofa domesticus).</title>
        <authorList>
            <person name="Papic B."/>
            <person name="Gruntar I."/>
        </authorList>
    </citation>
    <scope>NUCLEOTIDE SEQUENCE [LARGE SCALE GENOMIC DNA]</scope>
    <source>
        <strain evidence="10">34484-21</strain>
    </source>
</reference>
<evidence type="ECO:0000313" key="10">
    <source>
        <dbReference type="Proteomes" id="UP001171111"/>
    </source>
</evidence>
<sequence>MKKIIFLLTLVCSVILGDEYAQVLSNVKNGICKDSDAAVLDKVCQAGNGVVCSNLAFAYSYARSSAPKKFPGAETGGTRICIYGKNQEKAIFYAELGCKYDSADACKTLGYYYNIKKDDCKSFEANKKACALGGDYYCYNLAVAYEKGLCIEEDKTKALNLYKKACKANDQSACNNYKRLRKSVRK</sequence>
<dbReference type="EC" id="3.5.2.6" evidence="3"/>
<dbReference type="Proteomes" id="UP001171111">
    <property type="component" value="Unassembled WGS sequence"/>
</dbReference>
<dbReference type="RefSeq" id="WP_302244369.1">
    <property type="nucleotide sequence ID" value="NZ_JAULJQ010000005.1"/>
</dbReference>
<protein>
    <recommendedName>
        <fullName evidence="3">beta-lactamase</fullName>
        <ecNumber evidence="3">3.5.2.6</ecNumber>
    </recommendedName>
</protein>
<name>A0ABT8T7T6_9BACT</name>
<dbReference type="PANTHER" id="PTHR13891">
    <property type="entry name" value="CYTOCHROME C OXIDASE ASSEMBLY FACTOR 7"/>
    <property type="match status" value="1"/>
</dbReference>
<dbReference type="EMBL" id="JAULJQ010000005">
    <property type="protein sequence ID" value="MDO2409530.1"/>
    <property type="molecule type" value="Genomic_DNA"/>
</dbReference>
<keyword evidence="10" id="KW-1185">Reference proteome</keyword>
<dbReference type="SMART" id="SM00671">
    <property type="entry name" value="SEL1"/>
    <property type="match status" value="2"/>
</dbReference>
<comment type="catalytic activity">
    <reaction evidence="1">
        <text>a beta-lactam + H2O = a substituted beta-amino acid</text>
        <dbReference type="Rhea" id="RHEA:20401"/>
        <dbReference type="ChEBI" id="CHEBI:15377"/>
        <dbReference type="ChEBI" id="CHEBI:35627"/>
        <dbReference type="ChEBI" id="CHEBI:140347"/>
        <dbReference type="EC" id="3.5.2.6"/>
    </reaction>
</comment>
<evidence type="ECO:0000256" key="1">
    <source>
        <dbReference type="ARBA" id="ARBA00001526"/>
    </source>
</evidence>
<evidence type="ECO:0000256" key="7">
    <source>
        <dbReference type="ARBA" id="ARBA00023157"/>
    </source>
</evidence>
<evidence type="ECO:0000256" key="5">
    <source>
        <dbReference type="ARBA" id="ARBA00022801"/>
    </source>
</evidence>
<keyword evidence="4" id="KW-0677">Repeat</keyword>
<evidence type="ECO:0000256" key="8">
    <source>
        <dbReference type="ARBA" id="ARBA00023251"/>
    </source>
</evidence>
<dbReference type="InterPro" id="IPR006597">
    <property type="entry name" value="Sel1-like"/>
</dbReference>
<comment type="caution">
    <text evidence="9">The sequence shown here is derived from an EMBL/GenBank/DDBJ whole genome shotgun (WGS) entry which is preliminary data.</text>
</comment>
<keyword evidence="8" id="KW-0046">Antibiotic resistance</keyword>
<accession>A0ABT8T7T6</accession>
<keyword evidence="7" id="KW-1015">Disulfide bond</keyword>
<gene>
    <name evidence="9" type="ORF">Q2362_05375</name>
</gene>
<evidence type="ECO:0000256" key="2">
    <source>
        <dbReference type="ARBA" id="ARBA00008486"/>
    </source>
</evidence>
<proteinExistence type="inferred from homology"/>
<evidence type="ECO:0000313" key="9">
    <source>
        <dbReference type="EMBL" id="MDO2409530.1"/>
    </source>
</evidence>
<dbReference type="Pfam" id="PF08238">
    <property type="entry name" value="Sel1"/>
    <property type="match status" value="2"/>
</dbReference>
<evidence type="ECO:0000256" key="4">
    <source>
        <dbReference type="ARBA" id="ARBA00022737"/>
    </source>
</evidence>
<dbReference type="InterPro" id="IPR011990">
    <property type="entry name" value="TPR-like_helical_dom_sf"/>
</dbReference>